<feature type="transmembrane region" description="Helical" evidence="6">
    <location>
        <begin position="169"/>
        <end position="190"/>
    </location>
</feature>
<gene>
    <name evidence="7" type="ORF">GGR27_002019</name>
</gene>
<feature type="transmembrane region" description="Helical" evidence="6">
    <location>
        <begin position="202"/>
        <end position="220"/>
    </location>
</feature>
<feature type="transmembrane region" description="Helical" evidence="6">
    <location>
        <begin position="12"/>
        <end position="32"/>
    </location>
</feature>
<organism evidence="7 8">
    <name type="scientific">Neolewinella antarctica</name>
    <dbReference type="NCBI Taxonomy" id="442734"/>
    <lineage>
        <taxon>Bacteria</taxon>
        <taxon>Pseudomonadati</taxon>
        <taxon>Bacteroidota</taxon>
        <taxon>Saprospiria</taxon>
        <taxon>Saprospirales</taxon>
        <taxon>Lewinellaceae</taxon>
        <taxon>Neolewinella</taxon>
    </lineage>
</organism>
<evidence type="ECO:0000313" key="8">
    <source>
        <dbReference type="Proteomes" id="UP000770785"/>
    </source>
</evidence>
<dbReference type="RefSeq" id="WP_168037254.1">
    <property type="nucleotide sequence ID" value="NZ_JAATJH010000002.1"/>
</dbReference>
<keyword evidence="4 6" id="KW-1133">Transmembrane helix</keyword>
<comment type="similarity">
    <text evidence="2">Belongs to the TerC family.</text>
</comment>
<evidence type="ECO:0000256" key="6">
    <source>
        <dbReference type="SAM" id="Phobius"/>
    </source>
</evidence>
<dbReference type="EMBL" id="JAATJH010000002">
    <property type="protein sequence ID" value="NJC26520.1"/>
    <property type="molecule type" value="Genomic_DNA"/>
</dbReference>
<comment type="caution">
    <text evidence="7">The sequence shown here is derived from an EMBL/GenBank/DDBJ whole genome shotgun (WGS) entry which is preliminary data.</text>
</comment>
<evidence type="ECO:0000256" key="2">
    <source>
        <dbReference type="ARBA" id="ARBA00007511"/>
    </source>
</evidence>
<keyword evidence="5 6" id="KW-0472">Membrane</keyword>
<keyword evidence="3 6" id="KW-0812">Transmembrane</keyword>
<feature type="transmembrane region" description="Helical" evidence="6">
    <location>
        <begin position="53"/>
        <end position="74"/>
    </location>
</feature>
<name>A0ABX0XB92_9BACT</name>
<accession>A0ABX0XB92</accession>
<dbReference type="PANTHER" id="PTHR30238">
    <property type="entry name" value="MEMBRANE BOUND PREDICTED REDOX MODULATOR"/>
    <property type="match status" value="1"/>
</dbReference>
<dbReference type="Proteomes" id="UP000770785">
    <property type="component" value="Unassembled WGS sequence"/>
</dbReference>
<feature type="transmembrane region" description="Helical" evidence="6">
    <location>
        <begin position="141"/>
        <end position="163"/>
    </location>
</feature>
<comment type="subcellular location">
    <subcellularLocation>
        <location evidence="1">Membrane</location>
        <topology evidence="1">Multi-pass membrane protein</topology>
    </subcellularLocation>
</comment>
<sequence>MFTLPDFGSGAVWLSLLTLTFLEIVLGIDNIIFISIASGKLKNEKERDKATKVGLVLAMVMRIVLLFGVSWLIAMEEAWFTFDWGWASGGFGGQALILIAGGIFLLYKSTSEIHHKLEGDEHVDGEPGNSNNVGGATLSSVIVQITIINIVFSFDSILTAVGMTNGVSGALIIMITAVVVSVAIMMLFAVPVGNFVNRNPTIQMLGLSFLILIGFMLITEGAHLAHLEVFGSQIGTIPKGYLYFAIAFSLLVEFLNMKIRPGKKAGKQVKLNTYAQEAARSANQPIGK</sequence>
<dbReference type="InterPro" id="IPR005496">
    <property type="entry name" value="Integral_membrane_TerC"/>
</dbReference>
<evidence type="ECO:0000256" key="5">
    <source>
        <dbReference type="ARBA" id="ARBA00023136"/>
    </source>
</evidence>
<protein>
    <submittedName>
        <fullName evidence="7">Tellurium resistance membrane protein TerC</fullName>
    </submittedName>
</protein>
<dbReference type="Pfam" id="PF03741">
    <property type="entry name" value="TerC"/>
    <property type="match status" value="1"/>
</dbReference>
<evidence type="ECO:0000256" key="1">
    <source>
        <dbReference type="ARBA" id="ARBA00004141"/>
    </source>
</evidence>
<evidence type="ECO:0000256" key="4">
    <source>
        <dbReference type="ARBA" id="ARBA00022989"/>
    </source>
</evidence>
<keyword evidence="8" id="KW-1185">Reference proteome</keyword>
<dbReference type="PANTHER" id="PTHR30238:SF4">
    <property type="entry name" value="SLL1022 PROTEIN"/>
    <property type="match status" value="1"/>
</dbReference>
<proteinExistence type="inferred from homology"/>
<reference evidence="7 8" key="1">
    <citation type="submission" date="2020-03" db="EMBL/GenBank/DDBJ databases">
        <title>Genomic Encyclopedia of Type Strains, Phase IV (KMG-IV): sequencing the most valuable type-strain genomes for metagenomic binning, comparative biology and taxonomic classification.</title>
        <authorList>
            <person name="Goeker M."/>
        </authorList>
    </citation>
    <scope>NUCLEOTIDE SEQUENCE [LARGE SCALE GENOMIC DNA]</scope>
    <source>
        <strain evidence="7 8">DSM 105096</strain>
    </source>
</reference>
<evidence type="ECO:0000313" key="7">
    <source>
        <dbReference type="EMBL" id="NJC26520.1"/>
    </source>
</evidence>
<evidence type="ECO:0000256" key="3">
    <source>
        <dbReference type="ARBA" id="ARBA00022692"/>
    </source>
</evidence>
<feature type="transmembrane region" description="Helical" evidence="6">
    <location>
        <begin position="240"/>
        <end position="257"/>
    </location>
</feature>
<feature type="transmembrane region" description="Helical" evidence="6">
    <location>
        <begin position="86"/>
        <end position="107"/>
    </location>
</feature>